<dbReference type="KEGG" id="thao:NI17_007545"/>
<dbReference type="Proteomes" id="UP000265719">
    <property type="component" value="Chromosome"/>
</dbReference>
<protein>
    <submittedName>
        <fullName evidence="1">DUF742 domain-containing protein</fullName>
    </submittedName>
</protein>
<evidence type="ECO:0000313" key="2">
    <source>
        <dbReference type="Proteomes" id="UP000265719"/>
    </source>
</evidence>
<name>A0A399G3V9_9ACTN</name>
<evidence type="ECO:0000313" key="1">
    <source>
        <dbReference type="EMBL" id="UOE21008.1"/>
    </source>
</evidence>
<accession>A0A399G3V9</accession>
<dbReference type="AlphaFoldDB" id="A0A399G3V9"/>
<dbReference type="SUPFAM" id="SSF46785">
    <property type="entry name" value="Winged helix' DNA-binding domain"/>
    <property type="match status" value="1"/>
</dbReference>
<keyword evidence="2" id="KW-1185">Reference proteome</keyword>
<organism evidence="1 2">
    <name type="scientific">Thermobifida halotolerans</name>
    <dbReference type="NCBI Taxonomy" id="483545"/>
    <lineage>
        <taxon>Bacteria</taxon>
        <taxon>Bacillati</taxon>
        <taxon>Actinomycetota</taxon>
        <taxon>Actinomycetes</taxon>
        <taxon>Streptosporangiales</taxon>
        <taxon>Nocardiopsidaceae</taxon>
        <taxon>Thermobifida</taxon>
    </lineage>
</organism>
<dbReference type="EMBL" id="CP063196">
    <property type="protein sequence ID" value="UOE21008.1"/>
    <property type="molecule type" value="Genomic_DNA"/>
</dbReference>
<sequence length="263" mass="28690">MTVPLSRIRPLLGLPSRWSQRPLRHTETLRLTEARRAAGHAVTRAHSLCPSPATPAIVARLYQRPAVLAELAAETGLPLGVVATVCRDLVEAGVVTIDPHHDRTGPRKVVVVAATPEEEHAFVTEFTGDTPALLCMDYPAEPGTTATTELSVSRAVRRPDWPAPLCLMGTPRRVGCEALWGETLRDAASLVLLVGPDCEQSVHNALVHAPDHLPRLAVARPPWTSAQARQRLRELELLDRNRTEVRPATDTRLPERIALLSAP</sequence>
<dbReference type="InterPro" id="IPR036390">
    <property type="entry name" value="WH_DNA-bd_sf"/>
</dbReference>
<reference evidence="1" key="1">
    <citation type="submission" date="2020-10" db="EMBL/GenBank/DDBJ databases">
        <title>De novo genome project of the cellulose decomposer Thermobifida halotolerans type strain.</title>
        <authorList>
            <person name="Nagy I."/>
            <person name="Horvath B."/>
            <person name="Kukolya J."/>
            <person name="Nagy I."/>
            <person name="Orsini M."/>
        </authorList>
    </citation>
    <scope>NUCLEOTIDE SEQUENCE</scope>
    <source>
        <strain evidence="1">DSM 44931</strain>
    </source>
</reference>
<gene>
    <name evidence="1" type="ORF">NI17_007545</name>
</gene>
<dbReference type="RefSeq" id="WP_068693149.1">
    <property type="nucleotide sequence ID" value="NZ_CP063196.1"/>
</dbReference>
<proteinExistence type="predicted"/>